<dbReference type="GO" id="GO:0003677">
    <property type="term" value="F:DNA binding"/>
    <property type="evidence" value="ECO:0007669"/>
    <property type="project" value="InterPro"/>
</dbReference>
<dbReference type="RefSeq" id="WP_148984661.1">
    <property type="nucleotide sequence ID" value="NZ_JBNILK010000001.1"/>
</dbReference>
<dbReference type="SUPFAM" id="SSF47413">
    <property type="entry name" value="lambda repressor-like DNA-binding domains"/>
    <property type="match status" value="1"/>
</dbReference>
<dbReference type="AlphaFoldDB" id="A0A5D4S5I7"/>
<evidence type="ECO:0000313" key="2">
    <source>
        <dbReference type="Proteomes" id="UP000322997"/>
    </source>
</evidence>
<proteinExistence type="predicted"/>
<accession>A0A5D4S5I7</accession>
<dbReference type="EMBL" id="VTEQ01000001">
    <property type="protein sequence ID" value="TYS57002.1"/>
    <property type="molecule type" value="Genomic_DNA"/>
</dbReference>
<evidence type="ECO:0000313" key="1">
    <source>
        <dbReference type="EMBL" id="TYS57002.1"/>
    </source>
</evidence>
<dbReference type="InterPro" id="IPR010982">
    <property type="entry name" value="Lambda_DNA-bd_dom_sf"/>
</dbReference>
<gene>
    <name evidence="1" type="ORF">FZC83_05415</name>
</gene>
<sequence length="90" mass="10132">MALNFKLNAIREEIGLSKNAIAVEGRLRPATIAKYDKGEVERIETETLDGILNAVNRLAIKEEEKGKGYKARVYKIEDLIEYTFDEGASE</sequence>
<dbReference type="Proteomes" id="UP000322997">
    <property type="component" value="Unassembled WGS sequence"/>
</dbReference>
<name>A0A5D4S5I7_9BACI</name>
<protein>
    <submittedName>
        <fullName evidence="1">XRE family transcriptional regulator</fullName>
    </submittedName>
</protein>
<organism evidence="1 2">
    <name type="scientific">Rossellomorea marisflavi</name>
    <dbReference type="NCBI Taxonomy" id="189381"/>
    <lineage>
        <taxon>Bacteria</taxon>
        <taxon>Bacillati</taxon>
        <taxon>Bacillota</taxon>
        <taxon>Bacilli</taxon>
        <taxon>Bacillales</taxon>
        <taxon>Bacillaceae</taxon>
        <taxon>Rossellomorea</taxon>
    </lineage>
</organism>
<reference evidence="1 2" key="1">
    <citation type="submission" date="2019-08" db="EMBL/GenBank/DDBJ databases">
        <title>Bacillus genomes from the desert of Cuatro Cienegas, Coahuila.</title>
        <authorList>
            <person name="Olmedo-Alvarez G."/>
        </authorList>
    </citation>
    <scope>NUCLEOTIDE SEQUENCE [LARGE SCALE GENOMIC DNA]</scope>
    <source>
        <strain evidence="1 2">CH108_3D</strain>
    </source>
</reference>
<comment type="caution">
    <text evidence="1">The sequence shown here is derived from an EMBL/GenBank/DDBJ whole genome shotgun (WGS) entry which is preliminary data.</text>
</comment>